<proteinExistence type="predicted"/>
<dbReference type="PANTHER" id="PTHR43649:SF33">
    <property type="entry name" value="POLYGALACTURONAN_RHAMNOGALACTURONAN-BINDING PROTEIN YTCQ"/>
    <property type="match status" value="1"/>
</dbReference>
<evidence type="ECO:0000313" key="8">
    <source>
        <dbReference type="Proteomes" id="UP000273145"/>
    </source>
</evidence>
<protein>
    <submittedName>
        <fullName evidence="7">Extracellular solute-binding protein</fullName>
    </submittedName>
</protein>
<keyword evidence="2 6" id="KW-0732">Signal</keyword>
<evidence type="ECO:0000313" key="7">
    <source>
        <dbReference type="EMBL" id="AZK46325.1"/>
    </source>
</evidence>
<keyword evidence="5" id="KW-0449">Lipoprotein</keyword>
<dbReference type="AlphaFoldDB" id="A0A3Q8S4K0"/>
<dbReference type="SUPFAM" id="SSF53850">
    <property type="entry name" value="Periplasmic binding protein-like II"/>
    <property type="match status" value="1"/>
</dbReference>
<sequence length="437" mass="47512">MKISYKFMALVSILALVLAGCGAKETAENGQAAPEKVKLTIWHNWTGQDAKAVTMRQLMEDFRAAHPEIELEDEGLPTDGLKTRLRTVAAANEMPDLFVMWPDAMTKEFVKGDLLQPINEFIDSKPEWRDNFIPNALDGYTVDGAIYSVPMNLAPSSFIYYNQAIFDEHGVKVPTTWAELEAAIGHFNEKGVIPMALGNKANWVAQSTIFSTIGDRVTGTEWFLKAVEQDGAKFTDPEFIEALKVMQNLGSIGAFQEGFNSIDETQMMQLYSQGKSAMFMNGGWALANLVNNAPEEVLDNTHIMILPPVEGGKGDPNSTSGVVGTGLGVSKKLTGAKKDAALELLYALGGPEGQKATLDSSTLVSYNIELDTSKAHPLFIELYELMKNVKINPVYDSKLSSAAVEVINNGLQELLMGGNPEDIAKKIQDAQAGALGK</sequence>
<evidence type="ECO:0000256" key="6">
    <source>
        <dbReference type="SAM" id="SignalP"/>
    </source>
</evidence>
<keyword evidence="3" id="KW-0472">Membrane</keyword>
<evidence type="ECO:0000256" key="1">
    <source>
        <dbReference type="ARBA" id="ARBA00022475"/>
    </source>
</evidence>
<dbReference type="PROSITE" id="PS51257">
    <property type="entry name" value="PROKAR_LIPOPROTEIN"/>
    <property type="match status" value="1"/>
</dbReference>
<dbReference type="KEGG" id="plen:EIM92_09165"/>
<feature type="signal peptide" evidence="6">
    <location>
        <begin position="1"/>
        <end position="23"/>
    </location>
</feature>
<reference evidence="7 8" key="1">
    <citation type="submission" date="2018-11" db="EMBL/GenBank/DDBJ databases">
        <title>Genome sequencing of Paenibacillus lentus DSM25539(T).</title>
        <authorList>
            <person name="Kook J.-K."/>
            <person name="Park S.-N."/>
            <person name="Lim Y.K."/>
        </authorList>
    </citation>
    <scope>NUCLEOTIDE SEQUENCE [LARGE SCALE GENOMIC DNA]</scope>
    <source>
        <strain evidence="7 8">DSM 25539</strain>
    </source>
</reference>
<dbReference type="InterPro" id="IPR006059">
    <property type="entry name" value="SBP"/>
</dbReference>
<dbReference type="Gene3D" id="3.40.190.10">
    <property type="entry name" value="Periplasmic binding protein-like II"/>
    <property type="match status" value="2"/>
</dbReference>
<evidence type="ECO:0000256" key="2">
    <source>
        <dbReference type="ARBA" id="ARBA00022729"/>
    </source>
</evidence>
<dbReference type="EMBL" id="CP034248">
    <property type="protein sequence ID" value="AZK46325.1"/>
    <property type="molecule type" value="Genomic_DNA"/>
</dbReference>
<organism evidence="7 8">
    <name type="scientific">Paenibacillus lentus</name>
    <dbReference type="NCBI Taxonomy" id="1338368"/>
    <lineage>
        <taxon>Bacteria</taxon>
        <taxon>Bacillati</taxon>
        <taxon>Bacillota</taxon>
        <taxon>Bacilli</taxon>
        <taxon>Bacillales</taxon>
        <taxon>Paenibacillaceae</taxon>
        <taxon>Paenibacillus</taxon>
    </lineage>
</organism>
<dbReference type="Proteomes" id="UP000273145">
    <property type="component" value="Chromosome"/>
</dbReference>
<dbReference type="InterPro" id="IPR050490">
    <property type="entry name" value="Bact_solute-bd_prot1"/>
</dbReference>
<evidence type="ECO:0000256" key="4">
    <source>
        <dbReference type="ARBA" id="ARBA00023139"/>
    </source>
</evidence>
<keyword evidence="1" id="KW-1003">Cell membrane</keyword>
<evidence type="ECO:0000256" key="5">
    <source>
        <dbReference type="ARBA" id="ARBA00023288"/>
    </source>
</evidence>
<name>A0A3Q8S4K0_9BACL</name>
<keyword evidence="4" id="KW-0564">Palmitate</keyword>
<accession>A0A3Q8S4K0</accession>
<feature type="chain" id="PRO_5038917435" evidence="6">
    <location>
        <begin position="24"/>
        <end position="437"/>
    </location>
</feature>
<evidence type="ECO:0000256" key="3">
    <source>
        <dbReference type="ARBA" id="ARBA00023136"/>
    </source>
</evidence>
<dbReference type="RefSeq" id="WP_125082386.1">
    <property type="nucleotide sequence ID" value="NZ_CP034248.1"/>
</dbReference>
<dbReference type="Pfam" id="PF01547">
    <property type="entry name" value="SBP_bac_1"/>
    <property type="match status" value="1"/>
</dbReference>
<gene>
    <name evidence="7" type="ORF">EIM92_09165</name>
</gene>
<dbReference type="PANTHER" id="PTHR43649">
    <property type="entry name" value="ARABINOSE-BINDING PROTEIN-RELATED"/>
    <property type="match status" value="1"/>
</dbReference>
<dbReference type="OrthoDB" id="9798191at2"/>
<keyword evidence="8" id="KW-1185">Reference proteome</keyword>